<dbReference type="KEGG" id="gmw:116413599"/>
<feature type="transmembrane region" description="Helical" evidence="1">
    <location>
        <begin position="12"/>
        <end position="31"/>
    </location>
</feature>
<gene>
    <name evidence="3" type="primary">LOC116413599</name>
</gene>
<sequence>MGSSEINRNIFSINMLIIWCYLTGLVLSLPLNFENVFPSQLSGLVNNIDPKKIIPNIEIRIPTPILELKHPLENIKNVKTSNDSQPLISFKKEYTESPSVIGNYKKQGEYFEQDYNGSKNYHDNSNIINTITYETTTDYTTDWNSTTTDEEISERLGGAAVASLLG</sequence>
<evidence type="ECO:0000256" key="1">
    <source>
        <dbReference type="SAM" id="Phobius"/>
    </source>
</evidence>
<dbReference type="Proteomes" id="UP001652740">
    <property type="component" value="Unplaced"/>
</dbReference>
<dbReference type="GeneID" id="116413599"/>
<evidence type="ECO:0000313" key="2">
    <source>
        <dbReference type="Proteomes" id="UP001652740"/>
    </source>
</evidence>
<keyword evidence="2" id="KW-1185">Reference proteome</keyword>
<dbReference type="InParanoid" id="A0A6J3CEG7"/>
<protein>
    <submittedName>
        <fullName evidence="3">Uncharacterized protein LOC116413599</fullName>
    </submittedName>
</protein>
<accession>A0A6J3CEG7</accession>
<name>A0A6J3CEG7_GALME</name>
<dbReference type="RefSeq" id="XP_031769509.1">
    <property type="nucleotide sequence ID" value="XM_031913649.2"/>
</dbReference>
<proteinExistence type="predicted"/>
<keyword evidence="1" id="KW-1133">Transmembrane helix</keyword>
<keyword evidence="1" id="KW-0472">Membrane</keyword>
<organism evidence="2 3">
    <name type="scientific">Galleria mellonella</name>
    <name type="common">Greater wax moth</name>
    <dbReference type="NCBI Taxonomy" id="7137"/>
    <lineage>
        <taxon>Eukaryota</taxon>
        <taxon>Metazoa</taxon>
        <taxon>Ecdysozoa</taxon>
        <taxon>Arthropoda</taxon>
        <taxon>Hexapoda</taxon>
        <taxon>Insecta</taxon>
        <taxon>Pterygota</taxon>
        <taxon>Neoptera</taxon>
        <taxon>Endopterygota</taxon>
        <taxon>Lepidoptera</taxon>
        <taxon>Glossata</taxon>
        <taxon>Ditrysia</taxon>
        <taxon>Pyraloidea</taxon>
        <taxon>Pyralidae</taxon>
        <taxon>Galleriinae</taxon>
        <taxon>Galleria</taxon>
    </lineage>
</organism>
<dbReference type="AlphaFoldDB" id="A0A6J3CEG7"/>
<keyword evidence="1" id="KW-0812">Transmembrane</keyword>
<dbReference type="OrthoDB" id="10601650at2759"/>
<reference evidence="3" key="1">
    <citation type="submission" date="2025-08" db="UniProtKB">
        <authorList>
            <consortium name="RefSeq"/>
        </authorList>
    </citation>
    <scope>IDENTIFICATION</scope>
    <source>
        <tissue evidence="3">Whole larvae</tissue>
    </source>
</reference>
<evidence type="ECO:0000313" key="3">
    <source>
        <dbReference type="RefSeq" id="XP_031769509.1"/>
    </source>
</evidence>